<organism evidence="1 2">
    <name type="scientific">Bacteroides gallinaceum</name>
    <dbReference type="NCBI Taxonomy" id="1462571"/>
    <lineage>
        <taxon>Bacteria</taxon>
        <taxon>Pseudomonadati</taxon>
        <taxon>Bacteroidota</taxon>
        <taxon>Bacteroidia</taxon>
        <taxon>Bacteroidales</taxon>
        <taxon>Bacteroidaceae</taxon>
        <taxon>Bacteroides</taxon>
    </lineage>
</organism>
<name>A0ABT7VKY2_9BACE</name>
<proteinExistence type="predicted"/>
<dbReference type="Proteomes" id="UP001169458">
    <property type="component" value="Unassembled WGS sequence"/>
</dbReference>
<keyword evidence="2" id="KW-1185">Reference proteome</keyword>
<dbReference type="RefSeq" id="WP_289561167.1">
    <property type="nucleotide sequence ID" value="NZ_JAUDEN010000036.1"/>
</dbReference>
<comment type="caution">
    <text evidence="1">The sequence shown here is derived from an EMBL/GenBank/DDBJ whole genome shotgun (WGS) entry which is preliminary data.</text>
</comment>
<feature type="non-terminal residue" evidence="1">
    <location>
        <position position="1"/>
    </location>
</feature>
<protein>
    <submittedName>
        <fullName evidence="1">Uncharacterized protein</fullName>
    </submittedName>
</protein>
<evidence type="ECO:0000313" key="1">
    <source>
        <dbReference type="EMBL" id="MDM8326278.1"/>
    </source>
</evidence>
<dbReference type="EMBL" id="JAUDEN010000036">
    <property type="protein sequence ID" value="MDM8326278.1"/>
    <property type="molecule type" value="Genomic_DNA"/>
</dbReference>
<reference evidence="2" key="1">
    <citation type="submission" date="2023-07" db="EMBL/GenBank/DDBJ databases">
        <title>Identification and characterization of horizontal gene transfer across gut microbiota members of farm animals based on homology search.</title>
        <authorList>
            <person name="Schwarzerova J."/>
            <person name="Nykrynova M."/>
            <person name="Jureckova K."/>
            <person name="Cejkova D."/>
            <person name="Rychlik I."/>
        </authorList>
    </citation>
    <scope>NUCLEOTIDE SEQUENCE [LARGE SCALE GENOMIC DNA]</scope>
    <source>
        <strain evidence="2">109_WCHN</strain>
    </source>
</reference>
<gene>
    <name evidence="1" type="ORF">QUW60_13765</name>
</gene>
<sequence length="78" mass="8992">IDLLFPRSSAVPPNAEAKLRNRTILVVCPHNFNDLFQLSLGRDSDYKCTATFSILQIFSRFFSKKLRKNIATYFSVIH</sequence>
<accession>A0ABT7VKY2</accession>
<evidence type="ECO:0000313" key="2">
    <source>
        <dbReference type="Proteomes" id="UP001169458"/>
    </source>
</evidence>